<name>A0A9Q4C3M0_9EURY</name>
<dbReference type="Proteomes" id="UP001149411">
    <property type="component" value="Unassembled WGS sequence"/>
</dbReference>
<dbReference type="Pfam" id="PF26426">
    <property type="entry name" value="DUF8116"/>
    <property type="match status" value="1"/>
</dbReference>
<dbReference type="RefSeq" id="WP_266086300.1">
    <property type="nucleotide sequence ID" value="NZ_RKLV01000003.1"/>
</dbReference>
<reference evidence="2" key="1">
    <citation type="submission" date="2022-09" db="EMBL/GenBank/DDBJ databases">
        <title>Haloadaptaus new haloarchaeum isolated from saline soil.</title>
        <authorList>
            <person name="Duran-Viseras A."/>
            <person name="Sanchez-Porro C."/>
            <person name="Ventosa A."/>
        </authorList>
    </citation>
    <scope>NUCLEOTIDE SEQUENCE</scope>
    <source>
        <strain evidence="2">F3-133</strain>
    </source>
</reference>
<sequence>MTVFGLVLPTAFRKPSDAADYFRLGAEYTVGVTREMGWDVGDLPERVDNAYEAMRANETDVDDDVARLIAVVLAGDADFYSAFVRWFPWRYRVFVVDLDHIFRRKLRRLAAIYGDTDGARTWRDYLACYPGVLDPPSSYRAPQDVRVEGVPATRHVSGYADRTVLVDSVLHVDWYAHTARYVGIDVPETLVRDAVEEGARFFAVGGDISTEAARFQHALFADADWLRGVNEAYDLSSWACVRGAEAIDDARDRLSEQVTKD</sequence>
<keyword evidence="3" id="KW-1185">Reference proteome</keyword>
<feature type="domain" description="DUF8116" evidence="1">
    <location>
        <begin position="1"/>
        <end position="255"/>
    </location>
</feature>
<accession>A0A9Q4C3M0</accession>
<dbReference type="InterPro" id="IPR058429">
    <property type="entry name" value="DUF8116"/>
</dbReference>
<evidence type="ECO:0000313" key="3">
    <source>
        <dbReference type="Proteomes" id="UP001149411"/>
    </source>
</evidence>
<proteinExistence type="predicted"/>
<gene>
    <name evidence="2" type="ORF">EGH25_03695</name>
</gene>
<evidence type="ECO:0000259" key="1">
    <source>
        <dbReference type="Pfam" id="PF26426"/>
    </source>
</evidence>
<evidence type="ECO:0000313" key="2">
    <source>
        <dbReference type="EMBL" id="MCX2818456.1"/>
    </source>
</evidence>
<comment type="caution">
    <text evidence="2">The sequence shown here is derived from an EMBL/GenBank/DDBJ whole genome shotgun (WGS) entry which is preliminary data.</text>
</comment>
<protein>
    <recommendedName>
        <fullName evidence="1">DUF8116 domain-containing protein</fullName>
    </recommendedName>
</protein>
<dbReference type="AlphaFoldDB" id="A0A9Q4C3M0"/>
<dbReference type="EMBL" id="RKLV01000003">
    <property type="protein sequence ID" value="MCX2818456.1"/>
    <property type="molecule type" value="Genomic_DNA"/>
</dbReference>
<organism evidence="2 3">
    <name type="scientific">Halorutilus salinus</name>
    <dbReference type="NCBI Taxonomy" id="2487751"/>
    <lineage>
        <taxon>Archaea</taxon>
        <taxon>Methanobacteriati</taxon>
        <taxon>Methanobacteriota</taxon>
        <taxon>Stenosarchaea group</taxon>
        <taxon>Halobacteria</taxon>
        <taxon>Halorutilales</taxon>
        <taxon>Halorutilaceae</taxon>
        <taxon>Halorutilus</taxon>
    </lineage>
</organism>